<dbReference type="InterPro" id="IPR015797">
    <property type="entry name" value="NUDIX_hydrolase-like_dom_sf"/>
</dbReference>
<dbReference type="GO" id="GO:0005634">
    <property type="term" value="C:nucleus"/>
    <property type="evidence" value="ECO:0007669"/>
    <property type="project" value="TreeGrafter"/>
</dbReference>
<keyword evidence="2" id="KW-0479">Metal-binding</keyword>
<dbReference type="PANTHER" id="PTHR12629:SF0">
    <property type="entry name" value="DIPHOSPHOINOSITOL-POLYPHOSPHATE DIPHOSPHATASE"/>
    <property type="match status" value="1"/>
</dbReference>
<dbReference type="CDD" id="cd04666">
    <property type="entry name" value="NUDIX_DIPP2_like_Nudt4"/>
    <property type="match status" value="1"/>
</dbReference>
<name>A0A024FXW6_9STRA</name>
<evidence type="ECO:0000256" key="2">
    <source>
        <dbReference type="ARBA" id="ARBA00022723"/>
    </source>
</evidence>
<comment type="cofactor">
    <cofactor evidence="1">
        <name>Mg(2+)</name>
        <dbReference type="ChEBI" id="CHEBI:18420"/>
    </cofactor>
</comment>
<evidence type="ECO:0000259" key="5">
    <source>
        <dbReference type="PROSITE" id="PS51462"/>
    </source>
</evidence>
<dbReference type="InterPro" id="IPR047198">
    <property type="entry name" value="DDP-like_NUDIX"/>
</dbReference>
<dbReference type="OrthoDB" id="2011998at2759"/>
<dbReference type="Pfam" id="PF00293">
    <property type="entry name" value="NUDIX"/>
    <property type="match status" value="1"/>
</dbReference>
<evidence type="ECO:0000313" key="7">
    <source>
        <dbReference type="Proteomes" id="UP000053237"/>
    </source>
</evidence>
<dbReference type="GO" id="GO:0016462">
    <property type="term" value="F:pyrophosphatase activity"/>
    <property type="evidence" value="ECO:0007669"/>
    <property type="project" value="InterPro"/>
</dbReference>
<dbReference type="InterPro" id="IPR020084">
    <property type="entry name" value="NUDIX_hydrolase_CS"/>
</dbReference>
<sequence>MPRNLRNNQRFENDVRLVACAVILKNNIRRSKDVVERASQENVDFEPLLLLITSSKNSNAWILPKGGWELDETAKECALREAEEEAGVTGRVVAELGILDFESRKGNLCRYHGFLVLGCEEFDYWAEKEFRCRKWVTMKDGENLLSTRPEQIEMLHRAQCALEENPRWWMV</sequence>
<proteinExistence type="predicted"/>
<dbReference type="SUPFAM" id="SSF55811">
    <property type="entry name" value="Nudix"/>
    <property type="match status" value="1"/>
</dbReference>
<dbReference type="Proteomes" id="UP000053237">
    <property type="component" value="Unassembled WGS sequence"/>
</dbReference>
<evidence type="ECO:0000256" key="4">
    <source>
        <dbReference type="ARBA" id="ARBA00022842"/>
    </source>
</evidence>
<dbReference type="PROSITE" id="PS00893">
    <property type="entry name" value="NUDIX_BOX"/>
    <property type="match status" value="1"/>
</dbReference>
<accession>A0A024FXW6</accession>
<dbReference type="PANTHER" id="PTHR12629">
    <property type="entry name" value="DIPHOSPHOINOSITOL POLYPHOSPHATE PHOSPHOHYDROLASE"/>
    <property type="match status" value="1"/>
</dbReference>
<keyword evidence="3" id="KW-0378">Hydrolase</keyword>
<keyword evidence="7" id="KW-1185">Reference proteome</keyword>
<keyword evidence="4" id="KW-0460">Magnesium</keyword>
<feature type="domain" description="Nudix hydrolase" evidence="5">
    <location>
        <begin position="15"/>
        <end position="158"/>
    </location>
</feature>
<dbReference type="InParanoid" id="A0A024FXW6"/>
<dbReference type="GO" id="GO:0005737">
    <property type="term" value="C:cytoplasm"/>
    <property type="evidence" value="ECO:0007669"/>
    <property type="project" value="TreeGrafter"/>
</dbReference>
<dbReference type="EMBL" id="CAIX01002002">
    <property type="protein sequence ID" value="CCI11772.1"/>
    <property type="molecule type" value="Genomic_DNA"/>
</dbReference>
<comment type="caution">
    <text evidence="6">The sequence shown here is derived from an EMBL/GenBank/DDBJ whole genome shotgun (WGS) entry which is preliminary data.</text>
</comment>
<dbReference type="InterPro" id="IPR000086">
    <property type="entry name" value="NUDIX_hydrolase_dom"/>
</dbReference>
<dbReference type="AlphaFoldDB" id="A0A024FXW6"/>
<organism evidence="6 7">
    <name type="scientific">Albugo candida</name>
    <dbReference type="NCBI Taxonomy" id="65357"/>
    <lineage>
        <taxon>Eukaryota</taxon>
        <taxon>Sar</taxon>
        <taxon>Stramenopiles</taxon>
        <taxon>Oomycota</taxon>
        <taxon>Peronosporomycetes</taxon>
        <taxon>Albuginales</taxon>
        <taxon>Albuginaceae</taxon>
        <taxon>Albugo</taxon>
    </lineage>
</organism>
<evidence type="ECO:0000256" key="1">
    <source>
        <dbReference type="ARBA" id="ARBA00001946"/>
    </source>
</evidence>
<dbReference type="Gene3D" id="3.90.79.10">
    <property type="entry name" value="Nucleoside Triphosphate Pyrophosphohydrolase"/>
    <property type="match status" value="1"/>
</dbReference>
<evidence type="ECO:0000256" key="3">
    <source>
        <dbReference type="ARBA" id="ARBA00022801"/>
    </source>
</evidence>
<dbReference type="STRING" id="65357.A0A024FXW6"/>
<evidence type="ECO:0000313" key="6">
    <source>
        <dbReference type="EMBL" id="CCI11772.1"/>
    </source>
</evidence>
<gene>
    <name evidence="6" type="ORF">BN9_134570</name>
</gene>
<dbReference type="PROSITE" id="PS51462">
    <property type="entry name" value="NUDIX"/>
    <property type="match status" value="1"/>
</dbReference>
<protein>
    <recommendedName>
        <fullName evidence="5">Nudix hydrolase domain-containing protein</fullName>
    </recommendedName>
</protein>
<dbReference type="GO" id="GO:0046872">
    <property type="term" value="F:metal ion binding"/>
    <property type="evidence" value="ECO:0007669"/>
    <property type="project" value="UniProtKB-KW"/>
</dbReference>
<reference evidence="6 7" key="1">
    <citation type="submission" date="2012-05" db="EMBL/GenBank/DDBJ databases">
        <title>Recombination and specialization in a pathogen metapopulation.</title>
        <authorList>
            <person name="Gardiner A."/>
            <person name="Kemen E."/>
            <person name="Schultz-Larsen T."/>
            <person name="MacLean D."/>
            <person name="Van Oosterhout C."/>
            <person name="Jones J.D.G."/>
        </authorList>
    </citation>
    <scope>NUCLEOTIDE SEQUENCE [LARGE SCALE GENOMIC DNA]</scope>
    <source>
        <strain evidence="6 7">Ac Nc2</strain>
    </source>
</reference>